<dbReference type="InterPro" id="IPR003855">
    <property type="entry name" value="K+_transporter"/>
</dbReference>
<dbReference type="PANTHER" id="PTHR30540">
    <property type="entry name" value="OSMOTIC STRESS POTASSIUM TRANSPORTER"/>
    <property type="match status" value="1"/>
</dbReference>
<feature type="transmembrane region" description="Helical" evidence="12">
    <location>
        <begin position="425"/>
        <end position="442"/>
    </location>
</feature>
<evidence type="ECO:0000256" key="3">
    <source>
        <dbReference type="ARBA" id="ARBA00022448"/>
    </source>
</evidence>
<dbReference type="Proteomes" id="UP000389128">
    <property type="component" value="Unassembled WGS sequence"/>
</dbReference>
<feature type="transmembrane region" description="Helical" evidence="12">
    <location>
        <begin position="339"/>
        <end position="359"/>
    </location>
</feature>
<keyword evidence="8 12" id="KW-0630">Potassium</keyword>
<dbReference type="Pfam" id="PF02705">
    <property type="entry name" value="K_trans"/>
    <property type="match status" value="1"/>
</dbReference>
<feature type="transmembrane region" description="Helical" evidence="12">
    <location>
        <begin position="289"/>
        <end position="318"/>
    </location>
</feature>
<evidence type="ECO:0000259" key="14">
    <source>
        <dbReference type="Pfam" id="PF22776"/>
    </source>
</evidence>
<accession>A0A6C2CNE9</accession>
<dbReference type="InterPro" id="IPR023051">
    <property type="entry name" value="Kup"/>
</dbReference>
<dbReference type="GO" id="GO:0015293">
    <property type="term" value="F:symporter activity"/>
    <property type="evidence" value="ECO:0007669"/>
    <property type="project" value="UniProtKB-UniRule"/>
</dbReference>
<dbReference type="GO" id="GO:0005886">
    <property type="term" value="C:plasma membrane"/>
    <property type="evidence" value="ECO:0007669"/>
    <property type="project" value="UniProtKB-SubCell"/>
</dbReference>
<evidence type="ECO:0000256" key="7">
    <source>
        <dbReference type="ARBA" id="ARBA00022847"/>
    </source>
</evidence>
<feature type="transmembrane region" description="Helical" evidence="12">
    <location>
        <begin position="247"/>
        <end position="269"/>
    </location>
</feature>
<dbReference type="GO" id="GO:0015079">
    <property type="term" value="F:potassium ion transmembrane transporter activity"/>
    <property type="evidence" value="ECO:0007669"/>
    <property type="project" value="UniProtKB-UniRule"/>
</dbReference>
<comment type="caution">
    <text evidence="15">The sequence shown here is derived from an EMBL/GenBank/DDBJ whole genome shotgun (WGS) entry which is preliminary data.</text>
</comment>
<evidence type="ECO:0000256" key="11">
    <source>
        <dbReference type="ARBA" id="ARBA00023136"/>
    </source>
</evidence>
<feature type="transmembrane region" description="Helical" evidence="12">
    <location>
        <begin position="166"/>
        <end position="191"/>
    </location>
</feature>
<dbReference type="OrthoDB" id="9805577at2"/>
<dbReference type="InterPro" id="IPR053951">
    <property type="entry name" value="K_trans_N"/>
</dbReference>
<keyword evidence="4 12" id="KW-1003">Cell membrane</keyword>
<feature type="transmembrane region" description="Helical" evidence="12">
    <location>
        <begin position="99"/>
        <end position="121"/>
    </location>
</feature>
<evidence type="ECO:0000256" key="12">
    <source>
        <dbReference type="HAMAP-Rule" id="MF_01522"/>
    </source>
</evidence>
<feature type="domain" description="K+ potassium transporter C-terminal" evidence="14">
    <location>
        <begin position="475"/>
        <end position="624"/>
    </location>
</feature>
<comment type="similarity">
    <text evidence="2 12">Belongs to the HAK/KUP transporter (TC 2.A.72) family.</text>
</comment>
<comment type="function">
    <text evidence="12">Transport of potassium into the cell. Likely operates as a K(+):H(+) symporter.</text>
</comment>
<feature type="transmembrane region" description="Helical" evidence="12">
    <location>
        <begin position="141"/>
        <end position="159"/>
    </location>
</feature>
<dbReference type="HAMAP" id="MF_01522">
    <property type="entry name" value="Kup"/>
    <property type="match status" value="1"/>
</dbReference>
<dbReference type="Pfam" id="PF22776">
    <property type="entry name" value="K_trans_C"/>
    <property type="match status" value="1"/>
</dbReference>
<evidence type="ECO:0000313" key="15">
    <source>
        <dbReference type="EMBL" id="TYC55019.1"/>
    </source>
</evidence>
<evidence type="ECO:0000256" key="4">
    <source>
        <dbReference type="ARBA" id="ARBA00022475"/>
    </source>
</evidence>
<feature type="transmembrane region" description="Helical" evidence="12">
    <location>
        <begin position="365"/>
        <end position="392"/>
    </location>
</feature>
<feature type="transmembrane region" description="Helical" evidence="12">
    <location>
        <begin position="50"/>
        <end position="70"/>
    </location>
</feature>
<keyword evidence="3 12" id="KW-0813">Transport</keyword>
<dbReference type="AlphaFoldDB" id="A0A6C2CNE9"/>
<keyword evidence="5 12" id="KW-0633">Potassium transport</keyword>
<evidence type="ECO:0000256" key="2">
    <source>
        <dbReference type="ARBA" id="ARBA00007019"/>
    </source>
</evidence>
<evidence type="ECO:0000256" key="1">
    <source>
        <dbReference type="ARBA" id="ARBA00004141"/>
    </source>
</evidence>
<keyword evidence="6 12" id="KW-0812">Transmembrane</keyword>
<proteinExistence type="inferred from homology"/>
<name>A0A6C2CNE9_9RHOO</name>
<sequence>MSSEHSRKTLAPVVVAAIGVVFGDIGTSPLYALKEIFNGHHPIPVTPDNILGILSMIFWSIMALVTLKYVSVIMRADNRGEGGSLALLSLITENSRNRVVTWAISLLGIFAAALFYGDSMITPAISVLSAVEGLQIISPDFKRFVIPITLAILTVLFFIQKRGTGVVGLFFGPVMVGWFGVLGVLGVMEIARHPEVLAALSPLYAIHFIGNHTGLAFLALGSVVLAVTGGEALYTDMGHFGRYPIRLAWFGFVMPALVLNYFGQGALLLNEPGAIESPFFHLGPHWAMVPMVILATLATVIASQAVISGAFSVARQAVQMGFLPRMLIVHTSGKEQGQIYVPFTNWTLYLAVVALVIGFKNSSNLAAAYGIAVTGTMLIDTVLVAFVMVLLWRWHWLKVVLVAGAFLAVDIAFFAANALKIPEGGWFPIAMALVSFTVLTTWRRGRRLVRRELAKQGIPMQAFLRTLCDDVHRVSGTAVFMTSAKEGVPAALLHNLKHNQVLHERVALVTVETTDTPHVNEFDRIYLHRMDKGFLRIIIRYGFMEDPDIPQALETCRRFGEPFDMMETTFFVSRETVIPGVVGRNINPWRARLFSIMSKNATSATDFFKIPNNRVVEMGTQLVI</sequence>
<dbReference type="PANTHER" id="PTHR30540:SF79">
    <property type="entry name" value="LOW AFFINITY POTASSIUM TRANSPORT SYSTEM PROTEIN KUP"/>
    <property type="match status" value="1"/>
</dbReference>
<dbReference type="RefSeq" id="WP_148580152.1">
    <property type="nucleotide sequence ID" value="NZ_SDKK01000015.1"/>
</dbReference>
<organism evidence="15 16">
    <name type="scientific">Zoogloea oleivorans</name>
    <dbReference type="NCBI Taxonomy" id="1552750"/>
    <lineage>
        <taxon>Bacteria</taxon>
        <taxon>Pseudomonadati</taxon>
        <taxon>Pseudomonadota</taxon>
        <taxon>Betaproteobacteria</taxon>
        <taxon>Rhodocyclales</taxon>
        <taxon>Zoogloeaceae</taxon>
        <taxon>Zoogloea</taxon>
    </lineage>
</organism>
<keyword evidence="7 12" id="KW-0769">Symport</keyword>
<comment type="catalytic activity">
    <reaction evidence="12">
        <text>K(+)(in) + H(+)(in) = K(+)(out) + H(+)(out)</text>
        <dbReference type="Rhea" id="RHEA:28490"/>
        <dbReference type="ChEBI" id="CHEBI:15378"/>
        <dbReference type="ChEBI" id="CHEBI:29103"/>
    </reaction>
</comment>
<keyword evidence="10 12" id="KW-0406">Ion transport</keyword>
<evidence type="ECO:0000313" key="16">
    <source>
        <dbReference type="Proteomes" id="UP000389128"/>
    </source>
</evidence>
<keyword evidence="9 12" id="KW-1133">Transmembrane helix</keyword>
<reference evidence="15 16" key="1">
    <citation type="submission" date="2019-01" db="EMBL/GenBank/DDBJ databases">
        <title>Zoogloea oleivorans genome sequencing and assembly.</title>
        <authorList>
            <person name="Tancsics A."/>
            <person name="Farkas M."/>
            <person name="Kriszt B."/>
            <person name="Maroti G."/>
            <person name="Horvath B."/>
        </authorList>
    </citation>
    <scope>NUCLEOTIDE SEQUENCE [LARGE SCALE GENOMIC DNA]</scope>
    <source>
        <strain evidence="15 16">Buc</strain>
    </source>
</reference>
<gene>
    <name evidence="12" type="primary">kup</name>
    <name evidence="15" type="ORF">ETQ85_16350</name>
</gene>
<keyword evidence="16" id="KW-1185">Reference proteome</keyword>
<evidence type="ECO:0000256" key="8">
    <source>
        <dbReference type="ARBA" id="ARBA00022958"/>
    </source>
</evidence>
<feature type="domain" description="K+ potassium transporter integral membrane" evidence="13">
    <location>
        <begin position="14"/>
        <end position="465"/>
    </location>
</feature>
<feature type="transmembrane region" description="Helical" evidence="12">
    <location>
        <begin position="399"/>
        <end position="419"/>
    </location>
</feature>
<evidence type="ECO:0000256" key="5">
    <source>
        <dbReference type="ARBA" id="ARBA00022538"/>
    </source>
</evidence>
<dbReference type="EMBL" id="SDKK01000015">
    <property type="protein sequence ID" value="TYC55019.1"/>
    <property type="molecule type" value="Genomic_DNA"/>
</dbReference>
<evidence type="ECO:0000259" key="13">
    <source>
        <dbReference type="Pfam" id="PF02705"/>
    </source>
</evidence>
<feature type="transmembrane region" description="Helical" evidence="12">
    <location>
        <begin position="203"/>
        <end position="227"/>
    </location>
</feature>
<evidence type="ECO:0000256" key="10">
    <source>
        <dbReference type="ARBA" id="ARBA00023065"/>
    </source>
</evidence>
<evidence type="ECO:0000256" key="6">
    <source>
        <dbReference type="ARBA" id="ARBA00022692"/>
    </source>
</evidence>
<evidence type="ECO:0000256" key="9">
    <source>
        <dbReference type="ARBA" id="ARBA00022989"/>
    </source>
</evidence>
<protein>
    <recommendedName>
        <fullName evidence="12">Probable potassium transport system protein Kup</fullName>
    </recommendedName>
</protein>
<keyword evidence="11 12" id="KW-0472">Membrane</keyword>
<dbReference type="InterPro" id="IPR053952">
    <property type="entry name" value="K_trans_C"/>
</dbReference>
<comment type="subcellular location">
    <subcellularLocation>
        <location evidence="12">Cell membrane</location>
        <topology evidence="12">Multi-pass membrane protein</topology>
    </subcellularLocation>
    <subcellularLocation>
        <location evidence="1">Membrane</location>
        <topology evidence="1">Multi-pass membrane protein</topology>
    </subcellularLocation>
</comment>